<name>R3WFM9_9ENTE</name>
<proteinExistence type="predicted"/>
<protein>
    <submittedName>
        <fullName evidence="1">Uncharacterized protein</fullName>
    </submittedName>
</protein>
<dbReference type="OrthoDB" id="2194965at2"/>
<gene>
    <name evidence="1" type="ORF">UC3_00791</name>
</gene>
<dbReference type="PATRIC" id="fig|1158610.3.peg.769"/>
<evidence type="ECO:0000313" key="1">
    <source>
        <dbReference type="EMBL" id="EOL46671.1"/>
    </source>
</evidence>
<reference evidence="1 2" key="1">
    <citation type="submission" date="2013-02" db="EMBL/GenBank/DDBJ databases">
        <title>The Genome Sequence of Enterococcus phoeniculicola BAA-412.</title>
        <authorList>
            <consortium name="The Broad Institute Genome Sequencing Platform"/>
            <consortium name="The Broad Institute Genome Sequencing Center for Infectious Disease"/>
            <person name="Earl A.M."/>
            <person name="Gilmore M.S."/>
            <person name="Lebreton F."/>
            <person name="Walker B."/>
            <person name="Young S.K."/>
            <person name="Zeng Q."/>
            <person name="Gargeya S."/>
            <person name="Fitzgerald M."/>
            <person name="Haas B."/>
            <person name="Abouelleil A."/>
            <person name="Alvarado L."/>
            <person name="Arachchi H.M."/>
            <person name="Berlin A.M."/>
            <person name="Chapman S.B."/>
            <person name="Dewar J."/>
            <person name="Goldberg J."/>
            <person name="Griggs A."/>
            <person name="Gujja S."/>
            <person name="Hansen M."/>
            <person name="Howarth C."/>
            <person name="Imamovic A."/>
            <person name="Larimer J."/>
            <person name="McCowan C."/>
            <person name="Murphy C."/>
            <person name="Neiman D."/>
            <person name="Pearson M."/>
            <person name="Priest M."/>
            <person name="Roberts A."/>
            <person name="Saif S."/>
            <person name="Shea T."/>
            <person name="Sisk P."/>
            <person name="Sykes S."/>
            <person name="Wortman J."/>
            <person name="Nusbaum C."/>
            <person name="Birren B."/>
        </authorList>
    </citation>
    <scope>NUCLEOTIDE SEQUENCE [LARGE SCALE GENOMIC DNA]</scope>
    <source>
        <strain evidence="1 2">ATCC BAA-412</strain>
    </source>
</reference>
<accession>R3WFM9</accession>
<dbReference type="eggNOG" id="ENOG50307QS">
    <property type="taxonomic scope" value="Bacteria"/>
</dbReference>
<comment type="caution">
    <text evidence="1">The sequence shown here is derived from an EMBL/GenBank/DDBJ whole genome shotgun (WGS) entry which is preliminary data.</text>
</comment>
<dbReference type="Proteomes" id="UP000013785">
    <property type="component" value="Unassembled WGS sequence"/>
</dbReference>
<dbReference type="AlphaFoldDB" id="R3WFM9"/>
<sequence>METEIKVMTIKELKQAIQTLEANANISDDTKVFLDTGWDSLQEVAPDALTAEQAKQFKVQDELTKEIFLGYSLEEKAEKTHATGESETIVVLRNLY</sequence>
<organism evidence="1 2">
    <name type="scientific">Enterococcus phoeniculicola ATCC BAA-412</name>
    <dbReference type="NCBI Taxonomy" id="1158610"/>
    <lineage>
        <taxon>Bacteria</taxon>
        <taxon>Bacillati</taxon>
        <taxon>Bacillota</taxon>
        <taxon>Bacilli</taxon>
        <taxon>Lactobacillales</taxon>
        <taxon>Enterococcaceae</taxon>
        <taxon>Enterococcus</taxon>
    </lineage>
</organism>
<evidence type="ECO:0000313" key="2">
    <source>
        <dbReference type="Proteomes" id="UP000013785"/>
    </source>
</evidence>
<dbReference type="HOGENOM" id="CLU_2355366_0_0_9"/>
<keyword evidence="2" id="KW-1185">Reference proteome</keyword>
<dbReference type="EMBL" id="AJAT01000010">
    <property type="protein sequence ID" value="EOL46671.1"/>
    <property type="molecule type" value="Genomic_DNA"/>
</dbReference>
<dbReference type="RefSeq" id="WP_010767464.1">
    <property type="nucleotide sequence ID" value="NZ_ASWE01000002.1"/>
</dbReference>
<dbReference type="STRING" id="154621.RV11_GL001289"/>